<organism evidence="2 3">
    <name type="scientific">Acetobacter aceti</name>
    <dbReference type="NCBI Taxonomy" id="435"/>
    <lineage>
        <taxon>Bacteria</taxon>
        <taxon>Pseudomonadati</taxon>
        <taxon>Pseudomonadota</taxon>
        <taxon>Alphaproteobacteria</taxon>
        <taxon>Acetobacterales</taxon>
        <taxon>Acetobacteraceae</taxon>
        <taxon>Acetobacter</taxon>
        <taxon>Acetobacter subgen. Acetobacter</taxon>
    </lineage>
</organism>
<evidence type="ECO:0000259" key="1">
    <source>
        <dbReference type="Pfam" id="PF21687"/>
    </source>
</evidence>
<dbReference type="InterPro" id="IPR049031">
    <property type="entry name" value="T2SSK_SAM-like_1st"/>
</dbReference>
<dbReference type="InterPro" id="IPR038072">
    <property type="entry name" value="GspK_central_sf"/>
</dbReference>
<reference evidence="2 3" key="1">
    <citation type="submission" date="2020-07" db="EMBL/GenBank/DDBJ databases">
        <title>Complete Genome Sequence of an acetic acid bacterium, Acetobacter aceti JCM20276.</title>
        <authorList>
            <person name="Hirose Y."/>
            <person name="Mihara H."/>
        </authorList>
    </citation>
    <scope>NUCLEOTIDE SEQUENCE [LARGE SCALE GENOMIC DNA]</scope>
    <source>
        <strain evidence="2 3">JCM20276</strain>
    </source>
</reference>
<name>A0A6S6PKP5_ACEAC</name>
<dbReference type="RefSeq" id="WP_232091659.1">
    <property type="nucleotide sequence ID" value="NZ_AP023326.1"/>
</dbReference>
<gene>
    <name evidence="2" type="ORF">AAJCM20276_20000</name>
</gene>
<evidence type="ECO:0000313" key="2">
    <source>
        <dbReference type="EMBL" id="BCI67376.1"/>
    </source>
</evidence>
<dbReference type="SUPFAM" id="SSF158544">
    <property type="entry name" value="GspK insert domain-like"/>
    <property type="match status" value="1"/>
</dbReference>
<feature type="domain" description="T2SS protein K first SAM-like" evidence="1">
    <location>
        <begin position="107"/>
        <end position="189"/>
    </location>
</feature>
<dbReference type="Proteomes" id="UP000515220">
    <property type="component" value="Chromosome"/>
</dbReference>
<dbReference type="EMBL" id="AP023326">
    <property type="protein sequence ID" value="BCI67376.1"/>
    <property type="molecule type" value="Genomic_DNA"/>
</dbReference>
<proteinExistence type="predicted"/>
<sequence>MKTKRSAPPSSNRSSEDGFALLMVLWTLGFLSLIGAQALVLGKSDLRLETSTLQKAQMETIADAAITTELFSISTGQSPPRPAWRSGPDDSDITVSVSSHADNDHINPNVAGQTLMSSLLTTSGVSSDQANFLAASIMAWRMPSYKGEAGTPGQAVCTSSGQPFHTFEDLLAVPGMTPVILARIKPHLSFAQLHLPDQTSHDPVVRQAMLHSGVSMGADQKPEESGLEEEMLVVVDAVASRKLARMNRHAEVILMPEARPVPWKVVRWETVTQ</sequence>
<evidence type="ECO:0000313" key="3">
    <source>
        <dbReference type="Proteomes" id="UP000515220"/>
    </source>
</evidence>
<accession>A0A6S6PKP5</accession>
<dbReference type="AlphaFoldDB" id="A0A6S6PKP5"/>
<dbReference type="Pfam" id="PF21687">
    <property type="entry name" value="T2SSK_1st"/>
    <property type="match status" value="1"/>
</dbReference>
<protein>
    <recommendedName>
        <fullName evidence="1">T2SS protein K first SAM-like domain-containing protein</fullName>
    </recommendedName>
</protein>